<dbReference type="Proteomes" id="UP000476820">
    <property type="component" value="Unassembled WGS sequence"/>
</dbReference>
<reference evidence="1 4" key="1">
    <citation type="submission" date="2019-02" db="EMBL/GenBank/DDBJ databases">
        <title>Genome sequencing of Clostridium botulinum clinical isolates.</title>
        <authorList>
            <person name="Brunt J."/>
            <person name="Van Vliet A.H.M."/>
            <person name="Stringer S.C."/>
            <person name="Grant K.A."/>
            <person name="Carter A.C."/>
            <person name="Peck M.W."/>
        </authorList>
    </citation>
    <scope>NUCLEOTIDE SEQUENCE [LARGE SCALE GENOMIC DNA]</scope>
    <source>
        <strain evidence="1 4">H113700579</strain>
    </source>
</reference>
<evidence type="ECO:0000313" key="3">
    <source>
        <dbReference type="EMBL" id="NFN36703.1"/>
    </source>
</evidence>
<dbReference type="Pfam" id="PF08282">
    <property type="entry name" value="Hydrolase_3"/>
    <property type="match status" value="1"/>
</dbReference>
<reference evidence="5 6" key="2">
    <citation type="submission" date="2019-04" db="EMBL/GenBank/DDBJ databases">
        <title>Genome sequencing of Clostridium botulinum Groups I-IV and Clostridium butyricum.</title>
        <authorList>
            <person name="Brunt J."/>
            <person name="Van Vliet A.H.M."/>
            <person name="Stringer S.C."/>
            <person name="Carter A.T."/>
            <person name="Peck M.W."/>
        </authorList>
    </citation>
    <scope>NUCLEOTIDE SEQUENCE [LARGE SCALE GENOMIC DNA]</scope>
    <source>
        <strain evidence="2 6">1605</strain>
        <strain evidence="3 5">CB-K-33E</strain>
    </source>
</reference>
<dbReference type="EMBL" id="SWOV01000035">
    <property type="protein sequence ID" value="NFF88646.1"/>
    <property type="molecule type" value="Genomic_DNA"/>
</dbReference>
<dbReference type="EMBL" id="SWVK01000029">
    <property type="protein sequence ID" value="NFN36703.1"/>
    <property type="molecule type" value="Genomic_DNA"/>
</dbReference>
<dbReference type="PANTHER" id="PTHR10000:SF8">
    <property type="entry name" value="HAD SUPERFAMILY HYDROLASE-LIKE, TYPE 3"/>
    <property type="match status" value="1"/>
</dbReference>
<dbReference type="SUPFAM" id="SSF56784">
    <property type="entry name" value="HAD-like"/>
    <property type="match status" value="1"/>
</dbReference>
<evidence type="ECO:0000313" key="1">
    <source>
        <dbReference type="EMBL" id="NFA43345.1"/>
    </source>
</evidence>
<protein>
    <submittedName>
        <fullName evidence="1">HAD family phosphatase</fullName>
    </submittedName>
</protein>
<evidence type="ECO:0000313" key="6">
    <source>
        <dbReference type="Proteomes" id="UP000476820"/>
    </source>
</evidence>
<dbReference type="EMBL" id="SGKU01000036">
    <property type="protein sequence ID" value="NFA43345.1"/>
    <property type="molecule type" value="Genomic_DNA"/>
</dbReference>
<comment type="caution">
    <text evidence="1">The sequence shown here is derived from an EMBL/GenBank/DDBJ whole genome shotgun (WGS) entry which is preliminary data.</text>
</comment>
<dbReference type="GO" id="GO:0016791">
    <property type="term" value="F:phosphatase activity"/>
    <property type="evidence" value="ECO:0007669"/>
    <property type="project" value="TreeGrafter"/>
</dbReference>
<dbReference type="Gene3D" id="3.40.50.1000">
    <property type="entry name" value="HAD superfamily/HAD-like"/>
    <property type="match status" value="1"/>
</dbReference>
<dbReference type="GO" id="GO:0000287">
    <property type="term" value="F:magnesium ion binding"/>
    <property type="evidence" value="ECO:0007669"/>
    <property type="project" value="TreeGrafter"/>
</dbReference>
<organism evidence="1 4">
    <name type="scientific">Clostridium botulinum</name>
    <dbReference type="NCBI Taxonomy" id="1491"/>
    <lineage>
        <taxon>Bacteria</taxon>
        <taxon>Bacillati</taxon>
        <taxon>Bacillota</taxon>
        <taxon>Clostridia</taxon>
        <taxon>Eubacteriales</taxon>
        <taxon>Clostridiaceae</taxon>
        <taxon>Clostridium</taxon>
    </lineage>
</organism>
<proteinExistence type="predicted"/>
<dbReference type="InterPro" id="IPR036412">
    <property type="entry name" value="HAD-like_sf"/>
</dbReference>
<dbReference type="AlphaFoldDB" id="A0A0C2S5I5"/>
<accession>A0A0C2S5I5</accession>
<sequence>MKLLASDLDGTLVIGNNLRNDKDLTLINKLKEQGHKLIVSTGRSYDMVIPLMEKYDIEYDYLLLCNGSLIMNRGHEKVFDEWVSNEISNKIINDYYNDETLIYLDNFKNSIFIDNPNIDKSEIGDMMDFFTKKIYIEDATSSKDDYKIISLSPVDKDQIKAEKIKDEIIKKYGEHVEAYRNQFFVDIVPKGCSKGNALKRILEVEDMSKDDLYVVGDSFNDVSMFNITHNSYTFNDSEEKVKEYANHEVDYVYEVIEALLYK</sequence>
<name>A0A0C2S5I5_CLOBO</name>
<dbReference type="Gene3D" id="3.30.1240.10">
    <property type="match status" value="1"/>
</dbReference>
<dbReference type="InterPro" id="IPR023214">
    <property type="entry name" value="HAD_sf"/>
</dbReference>
<evidence type="ECO:0000313" key="2">
    <source>
        <dbReference type="EMBL" id="NFF88646.1"/>
    </source>
</evidence>
<dbReference type="RefSeq" id="WP_012450581.1">
    <property type="nucleotide sequence ID" value="NZ_CP010520.1"/>
</dbReference>
<evidence type="ECO:0000313" key="5">
    <source>
        <dbReference type="Proteomes" id="UP000473681"/>
    </source>
</evidence>
<gene>
    <name evidence="1" type="ORF">EXM65_12340</name>
    <name evidence="2" type="ORF">FC774_12320</name>
    <name evidence="3" type="ORF">FDB51_16640</name>
</gene>
<dbReference type="NCBIfam" id="TIGR01484">
    <property type="entry name" value="HAD-SF-IIB"/>
    <property type="match status" value="1"/>
</dbReference>
<dbReference type="OrthoDB" id="306707at2"/>
<dbReference type="InterPro" id="IPR006379">
    <property type="entry name" value="HAD-SF_hydro_IIB"/>
</dbReference>
<dbReference type="PANTHER" id="PTHR10000">
    <property type="entry name" value="PHOSPHOSERINE PHOSPHATASE"/>
    <property type="match status" value="1"/>
</dbReference>
<evidence type="ECO:0000313" key="4">
    <source>
        <dbReference type="Proteomes" id="UP000472355"/>
    </source>
</evidence>
<dbReference type="GO" id="GO:0005829">
    <property type="term" value="C:cytosol"/>
    <property type="evidence" value="ECO:0007669"/>
    <property type="project" value="TreeGrafter"/>
</dbReference>
<dbReference type="Proteomes" id="UP000472355">
    <property type="component" value="Unassembled WGS sequence"/>
</dbReference>
<dbReference type="Proteomes" id="UP000473681">
    <property type="component" value="Unassembled WGS sequence"/>
</dbReference>